<dbReference type="EMBL" id="CP019646">
    <property type="protein sequence ID" value="AQQ71187.1"/>
    <property type="molecule type" value="Genomic_DNA"/>
</dbReference>
<dbReference type="RefSeq" id="WP_146683389.1">
    <property type="nucleotide sequence ID" value="NZ_CP019646.1"/>
</dbReference>
<dbReference type="Proteomes" id="UP000188181">
    <property type="component" value="Chromosome"/>
</dbReference>
<sequence length="102" mass="11543">MKNIINGKVYDTETAELICSYKYGYEGDFRYVYEALYKSYNGQFFIEYKGGAMSKYSEITGPNEAFGGSGIRLIDEDEARDFIESNGSTEDYVKAFGEPEEG</sequence>
<dbReference type="AlphaFoldDB" id="A0A1Q2MFV7"/>
<dbReference type="KEGG" id="pbas:SMSP2_01553"/>
<reference evidence="2" key="1">
    <citation type="submission" date="2017-02" db="EMBL/GenBank/DDBJ databases">
        <title>Comparative genomics and description of representatives of a novel lineage of planctomycetes thriving in anoxic sediments.</title>
        <authorList>
            <person name="Spring S."/>
            <person name="Bunk B."/>
            <person name="Sproer C."/>
        </authorList>
    </citation>
    <scope>NUCLEOTIDE SEQUENCE [LARGE SCALE GENOMIC DNA]</scope>
    <source>
        <strain evidence="2">SM-Chi-D1</strain>
    </source>
</reference>
<organism evidence="1 2">
    <name type="scientific">Limihaloglobus sulfuriphilus</name>
    <dbReference type="NCBI Taxonomy" id="1851148"/>
    <lineage>
        <taxon>Bacteria</taxon>
        <taxon>Pseudomonadati</taxon>
        <taxon>Planctomycetota</taxon>
        <taxon>Phycisphaerae</taxon>
        <taxon>Sedimentisphaerales</taxon>
        <taxon>Sedimentisphaeraceae</taxon>
        <taxon>Limihaloglobus</taxon>
    </lineage>
</organism>
<name>A0A1Q2MFV7_9BACT</name>
<proteinExistence type="predicted"/>
<evidence type="ECO:0000313" key="2">
    <source>
        <dbReference type="Proteomes" id="UP000188181"/>
    </source>
</evidence>
<gene>
    <name evidence="1" type="ORF">SMSP2_01553</name>
</gene>
<accession>A0A1Q2MFV7</accession>
<dbReference type="STRING" id="1851148.SMSP2_01553"/>
<keyword evidence="2" id="KW-1185">Reference proteome</keyword>
<dbReference type="OrthoDB" id="3192583at2"/>
<evidence type="ECO:0000313" key="1">
    <source>
        <dbReference type="EMBL" id="AQQ71187.1"/>
    </source>
</evidence>
<protein>
    <submittedName>
        <fullName evidence="1">Uncharacterized protein</fullName>
    </submittedName>
</protein>